<keyword evidence="3" id="KW-1185">Reference proteome</keyword>
<dbReference type="Pfam" id="PF07876">
    <property type="entry name" value="Dabb"/>
    <property type="match status" value="1"/>
</dbReference>
<evidence type="ECO:0000313" key="3">
    <source>
        <dbReference type="Proteomes" id="UP001524499"/>
    </source>
</evidence>
<protein>
    <submittedName>
        <fullName evidence="2">Dabb family protein</fullName>
    </submittedName>
</protein>
<dbReference type="InterPro" id="IPR011008">
    <property type="entry name" value="Dimeric_a/b-barrel"/>
</dbReference>
<organism evidence="2 3">
    <name type="scientific">Methylomonas subterranea</name>
    <dbReference type="NCBI Taxonomy" id="2952225"/>
    <lineage>
        <taxon>Bacteria</taxon>
        <taxon>Pseudomonadati</taxon>
        <taxon>Pseudomonadota</taxon>
        <taxon>Gammaproteobacteria</taxon>
        <taxon>Methylococcales</taxon>
        <taxon>Methylococcaceae</taxon>
        <taxon>Methylomonas</taxon>
    </lineage>
</organism>
<accession>A0ABT1TLG4</accession>
<dbReference type="RefSeq" id="WP_256604106.1">
    <property type="nucleotide sequence ID" value="NZ_JANIBJ010000046.1"/>
</dbReference>
<dbReference type="EMBL" id="JANIBJ010000046">
    <property type="protein sequence ID" value="MCQ8106053.1"/>
    <property type="molecule type" value="Genomic_DNA"/>
</dbReference>
<feature type="domain" description="Stress-response A/B barrel" evidence="1">
    <location>
        <begin position="38"/>
        <end position="138"/>
    </location>
</feature>
<dbReference type="SUPFAM" id="SSF54909">
    <property type="entry name" value="Dimeric alpha+beta barrel"/>
    <property type="match status" value="1"/>
</dbReference>
<evidence type="ECO:0000259" key="1">
    <source>
        <dbReference type="PROSITE" id="PS51502"/>
    </source>
</evidence>
<reference evidence="2 3" key="1">
    <citation type="submission" date="2022-07" db="EMBL/GenBank/DDBJ databases">
        <title>Methylomonas rivi sp. nov., Methylomonas rosea sp. nov., Methylomonas aureus sp. nov. and Methylomonas subterranea sp. nov., four novel methanotrophs isolated from a freshwater creek and the deep terrestrial subsurface.</title>
        <authorList>
            <person name="Abin C."/>
            <person name="Sankaranarayanan K."/>
            <person name="Garner C."/>
            <person name="Sindelar R."/>
            <person name="Kotary K."/>
            <person name="Garner R."/>
            <person name="Barclay S."/>
            <person name="Lawson P."/>
            <person name="Krumholz L."/>
        </authorList>
    </citation>
    <scope>NUCLEOTIDE SEQUENCE [LARGE SCALE GENOMIC DNA]</scope>
    <source>
        <strain evidence="2 3">SURF-2</strain>
    </source>
</reference>
<sequence>MFETFKRAAKTLVLALSLAAANGCGVETVKPDDSARRLHHLVLIWLKQPGDAALRQRYIDESKALAELPGVLAYHMGTPAAVRRGRASKAVDDSYDVAIAGVFESRQAFEAFLNHPEYLRVAQQVLRPLVESYRVYDFVE</sequence>
<comment type="caution">
    <text evidence="2">The sequence shown here is derived from an EMBL/GenBank/DDBJ whole genome shotgun (WGS) entry which is preliminary data.</text>
</comment>
<dbReference type="PROSITE" id="PS51502">
    <property type="entry name" value="S_R_A_B_BARREL"/>
    <property type="match status" value="1"/>
</dbReference>
<dbReference type="SMART" id="SM00886">
    <property type="entry name" value="Dabb"/>
    <property type="match status" value="1"/>
</dbReference>
<name>A0ABT1TLG4_9GAMM</name>
<gene>
    <name evidence="2" type="ORF">NP590_18230</name>
</gene>
<dbReference type="Proteomes" id="UP001524499">
    <property type="component" value="Unassembled WGS sequence"/>
</dbReference>
<proteinExistence type="predicted"/>
<dbReference type="Gene3D" id="3.30.70.100">
    <property type="match status" value="1"/>
</dbReference>
<evidence type="ECO:0000313" key="2">
    <source>
        <dbReference type="EMBL" id="MCQ8106053.1"/>
    </source>
</evidence>
<dbReference type="InterPro" id="IPR013097">
    <property type="entry name" value="Dabb"/>
</dbReference>